<proteinExistence type="predicted"/>
<dbReference type="Proteomes" id="UP001500426">
    <property type="component" value="Unassembled WGS sequence"/>
</dbReference>
<feature type="domain" description="SbsA Ig-like" evidence="2">
    <location>
        <begin position="32"/>
        <end position="133"/>
    </location>
</feature>
<evidence type="ECO:0000259" key="2">
    <source>
        <dbReference type="Pfam" id="PF13205"/>
    </source>
</evidence>
<dbReference type="EMBL" id="BAABCS010000021">
    <property type="protein sequence ID" value="GAA4058022.1"/>
    <property type="molecule type" value="Genomic_DNA"/>
</dbReference>
<dbReference type="InterPro" id="IPR032812">
    <property type="entry name" value="SbsA_Ig"/>
</dbReference>
<accession>A0ABP7V2R9</accession>
<evidence type="ECO:0000313" key="3">
    <source>
        <dbReference type="EMBL" id="GAA4058022.1"/>
    </source>
</evidence>
<evidence type="ECO:0000256" key="1">
    <source>
        <dbReference type="ARBA" id="ARBA00022729"/>
    </source>
</evidence>
<dbReference type="PROSITE" id="PS51257">
    <property type="entry name" value="PROKAR_LIPOPROTEIN"/>
    <property type="match status" value="1"/>
</dbReference>
<comment type="caution">
    <text evidence="3">The sequence shown here is derived from an EMBL/GenBank/DDBJ whole genome shotgun (WGS) entry which is preliminary data.</text>
</comment>
<dbReference type="InterPro" id="IPR018673">
    <property type="entry name" value="DUF2141"/>
</dbReference>
<dbReference type="RefSeq" id="WP_345095312.1">
    <property type="nucleotide sequence ID" value="NZ_BAABCS010000021.1"/>
</dbReference>
<sequence length="532" mass="61249">MQKGVFKYVLLLLVFLVIGCAKKGTITGGLKDTIAPKMVNSLPKNFSTNFTGKEIKISFDEYIKLKDINKQLIISPPMKRQPEILPYNASKVITIRIKDTLLPNTTYSFNFGKSIADNNEGNPYQQFKYVFSTGSYIDSLNLGAKVKDAIEKKVDNYVSIMLYDANDKYNDSIIYKQVPRYITNTLDSLQLVKFENLKEGKYRLIALKDVNGNNKFDPKTEKIGFQKEFITIPNDTIYELELFKEEPTFKAVNASQASGSRFTIGYEGNPKDVKITLKKNSEAIPFVVSQLPKKDSLQVWFKAVKGDSLSIDVTKNKFQKIFSLKVKEQKRDTLGFSSEQQGTISFRDDFAIKSNVPLTKWDVTKMKLINKDSAEVKFTNEYDEQKQELKFIFNKEPLEKYNLKVLPDALTDYYDRKNDSLSFDFSTNNVSDYGNLRLKLENVKRFPVIVELTDKDGKVIVSQYSEKETLLNFDLIDPAKYTIRVIYDDDKNKRWTPGSFLEQRQSEEVIYFLKEVDVRANWDVEQPVDVGK</sequence>
<keyword evidence="4" id="KW-1185">Reference proteome</keyword>
<organism evidence="3 4">
    <name type="scientific">Flavobacterium chungnamense</name>
    <dbReference type="NCBI Taxonomy" id="706182"/>
    <lineage>
        <taxon>Bacteria</taxon>
        <taxon>Pseudomonadati</taxon>
        <taxon>Bacteroidota</taxon>
        <taxon>Flavobacteriia</taxon>
        <taxon>Flavobacteriales</taxon>
        <taxon>Flavobacteriaceae</taxon>
        <taxon>Flavobacterium</taxon>
    </lineage>
</organism>
<name>A0ABP7V2R9_9FLAO</name>
<reference evidence="4" key="1">
    <citation type="journal article" date="2019" name="Int. J. Syst. Evol. Microbiol.">
        <title>The Global Catalogue of Microorganisms (GCM) 10K type strain sequencing project: providing services to taxonomists for standard genome sequencing and annotation.</title>
        <authorList>
            <consortium name="The Broad Institute Genomics Platform"/>
            <consortium name="The Broad Institute Genome Sequencing Center for Infectious Disease"/>
            <person name="Wu L."/>
            <person name="Ma J."/>
        </authorList>
    </citation>
    <scope>NUCLEOTIDE SEQUENCE [LARGE SCALE GENOMIC DNA]</scope>
    <source>
        <strain evidence="4">JCM 17068</strain>
    </source>
</reference>
<dbReference type="Pfam" id="PF13205">
    <property type="entry name" value="Big_5"/>
    <property type="match status" value="1"/>
</dbReference>
<protein>
    <submittedName>
        <fullName evidence="3">Ig-like domain-containing protein</fullName>
    </submittedName>
</protein>
<keyword evidence="1" id="KW-0732">Signal</keyword>
<gene>
    <name evidence="3" type="ORF">GCM10022388_26030</name>
</gene>
<dbReference type="Pfam" id="PF09912">
    <property type="entry name" value="DUF2141"/>
    <property type="match status" value="1"/>
</dbReference>
<evidence type="ECO:0000313" key="4">
    <source>
        <dbReference type="Proteomes" id="UP001500426"/>
    </source>
</evidence>